<feature type="region of interest" description="Disordered" evidence="1">
    <location>
        <begin position="59"/>
        <end position="118"/>
    </location>
</feature>
<comment type="caution">
    <text evidence="2">The sequence shown here is derived from an EMBL/GenBank/DDBJ whole genome shotgun (WGS) entry which is preliminary data.</text>
</comment>
<sequence>MKRFLLGTVFGAAFGFVFSCLTDSDGNRPGKPLKVEFDALKHEGNRFATALQNAKQASRELSEQMPAAQRTISDISDDVEKYSRHIQPTVDRMKQKGEEVNQDLSSFTGSDAQDDEKA</sequence>
<dbReference type="AlphaFoldDB" id="A0A0R1VHM4"/>
<name>A0A0R1VHM4_9LACO</name>
<evidence type="ECO:0000313" key="2">
    <source>
        <dbReference type="EMBL" id="KRM05080.1"/>
    </source>
</evidence>
<dbReference type="Proteomes" id="UP000051307">
    <property type="component" value="Unassembled WGS sequence"/>
</dbReference>
<dbReference type="OrthoDB" id="2323356at2"/>
<dbReference type="PATRIC" id="fig|1423767.3.peg.320"/>
<feature type="compositionally biased region" description="Polar residues" evidence="1">
    <location>
        <begin position="102"/>
        <end position="111"/>
    </location>
</feature>
<dbReference type="eggNOG" id="ENOG5030A3W">
    <property type="taxonomic scope" value="Bacteria"/>
</dbReference>
<dbReference type="RefSeq" id="WP_025015316.1">
    <property type="nucleotide sequence ID" value="NZ_AZFU01000015.1"/>
</dbReference>
<proteinExistence type="predicted"/>
<accession>A0A0R1VHM4</accession>
<protein>
    <submittedName>
        <fullName evidence="2">Tropomyosin</fullName>
    </submittedName>
</protein>
<dbReference type="PROSITE" id="PS51257">
    <property type="entry name" value="PROKAR_LIPOPROTEIN"/>
    <property type="match status" value="1"/>
</dbReference>
<evidence type="ECO:0000313" key="3">
    <source>
        <dbReference type="Proteomes" id="UP000051307"/>
    </source>
</evidence>
<evidence type="ECO:0000256" key="1">
    <source>
        <dbReference type="SAM" id="MobiDB-lite"/>
    </source>
</evidence>
<gene>
    <name evidence="2" type="ORF">FC59_GL000308</name>
</gene>
<organism evidence="2 3">
    <name type="scientific">Lactobacillus kitasatonis DSM 16761 = JCM 1039</name>
    <dbReference type="NCBI Taxonomy" id="1423767"/>
    <lineage>
        <taxon>Bacteria</taxon>
        <taxon>Bacillati</taxon>
        <taxon>Bacillota</taxon>
        <taxon>Bacilli</taxon>
        <taxon>Lactobacillales</taxon>
        <taxon>Lactobacillaceae</taxon>
        <taxon>Lactobacillus</taxon>
    </lineage>
</organism>
<dbReference type="EMBL" id="AZFU01000015">
    <property type="protein sequence ID" value="KRM05080.1"/>
    <property type="molecule type" value="Genomic_DNA"/>
</dbReference>
<reference evidence="2 3" key="1">
    <citation type="journal article" date="2015" name="Genome Announc.">
        <title>Expanding the biotechnology potential of lactobacilli through comparative genomics of 213 strains and associated genera.</title>
        <authorList>
            <person name="Sun Z."/>
            <person name="Harris H.M."/>
            <person name="McCann A."/>
            <person name="Guo C."/>
            <person name="Argimon S."/>
            <person name="Zhang W."/>
            <person name="Yang X."/>
            <person name="Jeffery I.B."/>
            <person name="Cooney J.C."/>
            <person name="Kagawa T.F."/>
            <person name="Liu W."/>
            <person name="Song Y."/>
            <person name="Salvetti E."/>
            <person name="Wrobel A."/>
            <person name="Rasinkangas P."/>
            <person name="Parkhill J."/>
            <person name="Rea M.C."/>
            <person name="O'Sullivan O."/>
            <person name="Ritari J."/>
            <person name="Douillard F.P."/>
            <person name="Paul Ross R."/>
            <person name="Yang R."/>
            <person name="Briner A.E."/>
            <person name="Felis G.E."/>
            <person name="de Vos W.M."/>
            <person name="Barrangou R."/>
            <person name="Klaenhammer T.R."/>
            <person name="Caufield P.W."/>
            <person name="Cui Y."/>
            <person name="Zhang H."/>
            <person name="O'Toole P.W."/>
        </authorList>
    </citation>
    <scope>NUCLEOTIDE SEQUENCE [LARGE SCALE GENOMIC DNA]</scope>
    <source>
        <strain evidence="2 3">DSM 16761</strain>
    </source>
</reference>